<dbReference type="Proteomes" id="UP000231701">
    <property type="component" value="Chromosome"/>
</dbReference>
<dbReference type="Pfam" id="PF05157">
    <property type="entry name" value="MshEN"/>
    <property type="match status" value="1"/>
</dbReference>
<evidence type="ECO:0000256" key="2">
    <source>
        <dbReference type="ARBA" id="ARBA00006611"/>
    </source>
</evidence>
<gene>
    <name evidence="7" type="ORF">Ga0123461_0470</name>
</gene>
<dbReference type="InterPro" id="IPR037257">
    <property type="entry name" value="T2SS_E_N_sf"/>
</dbReference>
<keyword evidence="5" id="KW-0067">ATP-binding</keyword>
<dbReference type="PROSITE" id="PS00662">
    <property type="entry name" value="T2SP_E"/>
    <property type="match status" value="1"/>
</dbReference>
<keyword evidence="4" id="KW-0547">Nucleotide-binding</keyword>
<protein>
    <submittedName>
        <fullName evidence="7">Type IV pilus assembly protein PilB</fullName>
    </submittedName>
</protein>
<dbReference type="SMART" id="SM00382">
    <property type="entry name" value="AAA"/>
    <property type="match status" value="1"/>
</dbReference>
<dbReference type="CDD" id="cd01129">
    <property type="entry name" value="PulE-GspE-like"/>
    <property type="match status" value="1"/>
</dbReference>
<evidence type="ECO:0000256" key="3">
    <source>
        <dbReference type="ARBA" id="ARBA00022490"/>
    </source>
</evidence>
<comment type="similarity">
    <text evidence="2">Belongs to the GSP E family.</text>
</comment>
<dbReference type="GO" id="GO:0016887">
    <property type="term" value="F:ATP hydrolysis activity"/>
    <property type="evidence" value="ECO:0007669"/>
    <property type="project" value="InterPro"/>
</dbReference>
<name>A0A2K8KVS1_MARES</name>
<dbReference type="InterPro" id="IPR001482">
    <property type="entry name" value="T2SS/T4SS_dom"/>
</dbReference>
<dbReference type="NCBIfam" id="TIGR02538">
    <property type="entry name" value="type_IV_pilB"/>
    <property type="match status" value="1"/>
</dbReference>
<comment type="subcellular location">
    <subcellularLocation>
        <location evidence="1">Cytoplasm</location>
    </subcellularLocation>
</comment>
<dbReference type="EMBL" id="CP018799">
    <property type="protein sequence ID" value="ATX78907.1"/>
    <property type="molecule type" value="Genomic_DNA"/>
</dbReference>
<feature type="domain" description="Bacterial type II secretion system protein E" evidence="6">
    <location>
        <begin position="382"/>
        <end position="396"/>
    </location>
</feature>
<dbReference type="GO" id="GO:0009297">
    <property type="term" value="P:pilus assembly"/>
    <property type="evidence" value="ECO:0007669"/>
    <property type="project" value="InterPro"/>
</dbReference>
<dbReference type="InterPro" id="IPR027417">
    <property type="entry name" value="P-loop_NTPase"/>
</dbReference>
<evidence type="ECO:0000256" key="5">
    <source>
        <dbReference type="ARBA" id="ARBA00022840"/>
    </source>
</evidence>
<dbReference type="Gene3D" id="3.40.50.300">
    <property type="entry name" value="P-loop containing nucleotide triphosphate hydrolases"/>
    <property type="match status" value="1"/>
</dbReference>
<proteinExistence type="inferred from homology"/>
<sequence>MSRSRLGDILLRQQRITREQLDQVVRESKLNGDTLTSQLVKQDIFTEEQLVAFVARSFGCPVVDLDKVEVDPEASKVPFDILRKNVILPLRQEGNMLKLAVADPYDINALDEIAFISGKQIDLVIAAESDLIKKLDALSGTESHLQDVMADLGAMDVHVVEEIEEDVDELSLSAKTEAAPVVRLINLILLDAIKRGASDIHLEPYEKVLRVRYRIDGVLHEIMRPRMNMRDAMISRLKILARLDISERRIPQDGRIKLRLSRAKTVDFRVSVLPTLFGEKVVLRLLDPSSLQLDMTKLGYSPQALGWLKETISRPYGMVLVTGPTGSGKTVSLYSAVAELNQPGVNICTAEDPVEFNFMGINQVNVKPDIGLDFPASLRSFLRQDPDIILIGEIRDYDTAAIGIKAALTGHLVLATLHTNDAPSTMTRLVNMGVESFLVGSAVNLVSAQRLARRICADCKTEMEIPASALLEAGVPEGEVASYRPMHGTGCPTCSGTGYKGRTGIYQVMPVFDEIREAVYTGENSDRINEIAVRMGVKTLRMEALEKVKAGEITLEECLRVTVAG</sequence>
<dbReference type="KEGG" id="maes:Ga0123461_0470"/>
<dbReference type="AlphaFoldDB" id="A0A2K8KVS1"/>
<dbReference type="SUPFAM" id="SSF52540">
    <property type="entry name" value="P-loop containing nucleoside triphosphate hydrolases"/>
    <property type="match status" value="1"/>
</dbReference>
<dbReference type="SUPFAM" id="SSF160246">
    <property type="entry name" value="EspE N-terminal domain-like"/>
    <property type="match status" value="1"/>
</dbReference>
<dbReference type="Gene3D" id="3.30.300.160">
    <property type="entry name" value="Type II secretion system, protein E, N-terminal domain"/>
    <property type="match status" value="1"/>
</dbReference>
<dbReference type="FunFam" id="3.30.450.90:FF:000001">
    <property type="entry name" value="Type II secretion system ATPase GspE"/>
    <property type="match status" value="1"/>
</dbReference>
<keyword evidence="3" id="KW-0963">Cytoplasm</keyword>
<dbReference type="GO" id="GO:0005737">
    <property type="term" value="C:cytoplasm"/>
    <property type="evidence" value="ECO:0007669"/>
    <property type="project" value="UniProtKB-SubCell"/>
</dbReference>
<dbReference type="FunFam" id="3.40.50.300:FF:000398">
    <property type="entry name" value="Type IV pilus assembly ATPase PilB"/>
    <property type="match status" value="1"/>
</dbReference>
<dbReference type="Pfam" id="PF00437">
    <property type="entry name" value="T2SSE"/>
    <property type="match status" value="1"/>
</dbReference>
<dbReference type="GO" id="GO:0005886">
    <property type="term" value="C:plasma membrane"/>
    <property type="evidence" value="ECO:0007669"/>
    <property type="project" value="TreeGrafter"/>
</dbReference>
<accession>A0A2K8KVS1</accession>
<reference evidence="7 8" key="1">
    <citation type="submission" date="2016-12" db="EMBL/GenBank/DDBJ databases">
        <title>Isolation and genomic insights into novel planktonic Zetaproteobacteria from stratified waters of the Chesapeake Bay.</title>
        <authorList>
            <person name="McAllister S.M."/>
            <person name="Kato S."/>
            <person name="Chan C.S."/>
            <person name="Chiu B.K."/>
            <person name="Field E.K."/>
        </authorList>
    </citation>
    <scope>NUCLEOTIDE SEQUENCE [LARGE SCALE GENOMIC DNA]</scope>
    <source>
        <strain evidence="7 8">CP-5</strain>
    </source>
</reference>
<evidence type="ECO:0000313" key="8">
    <source>
        <dbReference type="Proteomes" id="UP000231701"/>
    </source>
</evidence>
<evidence type="ECO:0000256" key="1">
    <source>
        <dbReference type="ARBA" id="ARBA00004496"/>
    </source>
</evidence>
<evidence type="ECO:0000259" key="6">
    <source>
        <dbReference type="PROSITE" id="PS00662"/>
    </source>
</evidence>
<keyword evidence="8" id="KW-1185">Reference proteome</keyword>
<dbReference type="InterPro" id="IPR013374">
    <property type="entry name" value="ATPase_typ4_pilus-assembl_PilB"/>
</dbReference>
<dbReference type="InterPro" id="IPR003593">
    <property type="entry name" value="AAA+_ATPase"/>
</dbReference>
<dbReference type="OrthoDB" id="5288019at2"/>
<dbReference type="PANTHER" id="PTHR30258:SF1">
    <property type="entry name" value="PROTEIN TRANSPORT PROTEIN HOFB HOMOLOG"/>
    <property type="match status" value="1"/>
</dbReference>
<dbReference type="PANTHER" id="PTHR30258">
    <property type="entry name" value="TYPE II SECRETION SYSTEM PROTEIN GSPE-RELATED"/>
    <property type="match status" value="1"/>
</dbReference>
<organism evidence="7 8">
    <name type="scientific">Mariprofundus aestuarium</name>
    <dbReference type="NCBI Taxonomy" id="1921086"/>
    <lineage>
        <taxon>Bacteria</taxon>
        <taxon>Pseudomonadati</taxon>
        <taxon>Pseudomonadota</taxon>
        <taxon>Candidatius Mariprofundia</taxon>
        <taxon>Mariprofundales</taxon>
        <taxon>Mariprofundaceae</taxon>
        <taxon>Mariprofundus</taxon>
    </lineage>
</organism>
<evidence type="ECO:0000313" key="7">
    <source>
        <dbReference type="EMBL" id="ATX78907.1"/>
    </source>
</evidence>
<dbReference type="GO" id="GO:0005524">
    <property type="term" value="F:ATP binding"/>
    <property type="evidence" value="ECO:0007669"/>
    <property type="project" value="UniProtKB-KW"/>
</dbReference>
<evidence type="ECO:0000256" key="4">
    <source>
        <dbReference type="ARBA" id="ARBA00022741"/>
    </source>
</evidence>
<dbReference type="InterPro" id="IPR007831">
    <property type="entry name" value="T2SS_GspE_N"/>
</dbReference>
<dbReference type="RefSeq" id="WP_100276861.1">
    <property type="nucleotide sequence ID" value="NZ_CP018799.1"/>
</dbReference>
<dbReference type="Gene3D" id="3.30.450.90">
    <property type="match status" value="1"/>
</dbReference>